<evidence type="ECO:0000313" key="2">
    <source>
        <dbReference type="EMBL" id="RNM13776.1"/>
    </source>
</evidence>
<name>A0A3N0GNI7_9ACTN</name>
<organism evidence="2 3">
    <name type="scientific">Nocardioides pocheonensis</name>
    <dbReference type="NCBI Taxonomy" id="661485"/>
    <lineage>
        <taxon>Bacteria</taxon>
        <taxon>Bacillati</taxon>
        <taxon>Actinomycetota</taxon>
        <taxon>Actinomycetes</taxon>
        <taxon>Propionibacteriales</taxon>
        <taxon>Nocardioidaceae</taxon>
        <taxon>Nocardioides</taxon>
    </lineage>
</organism>
<reference evidence="2 3" key="1">
    <citation type="submission" date="2018-11" db="EMBL/GenBank/DDBJ databases">
        <authorList>
            <person name="Li F."/>
        </authorList>
    </citation>
    <scope>NUCLEOTIDE SEQUENCE [LARGE SCALE GENOMIC DNA]</scope>
    <source>
        <strain evidence="2 3">Gsoil 818</strain>
    </source>
</reference>
<feature type="compositionally biased region" description="Basic and acidic residues" evidence="1">
    <location>
        <begin position="244"/>
        <end position="254"/>
    </location>
</feature>
<evidence type="ECO:0000313" key="3">
    <source>
        <dbReference type="Proteomes" id="UP000279994"/>
    </source>
</evidence>
<sequence>MRHLGDDRADVRLDVPPGWLEVDPGAAVGYAGGRLLQLITASPWDDADGVRPTMSVALAERASDHVAARVLDEATASLEELHLVSVDPWTRPGRASGATSPATSMGSRLVFAHVDGEAVVTTIVWIAPLDGADLVVAAHVESIQLHRHEQALLEALTGLELPERPVDAADAPPTAPDLLRAAPTAPWQPADAARGAVLGSPDARILVEASVAATSLKLDATLVRDRATVTATSSPRTPRAGPETAERPDTLEHAETTFRVPARRLALTIAQWLGLGPARTPSSDPVTVPISLVMNRLVDPSVPPPEGADVTTWEQPWFLWTLRSSATDSGLVMVDTGDTGQCAVMETADEHTTRFAPLSSYNVWLTLNWLISESLTHR</sequence>
<dbReference type="OrthoDB" id="4863923at2"/>
<accession>A0A3N0GNI7</accession>
<evidence type="ECO:0000256" key="1">
    <source>
        <dbReference type="SAM" id="MobiDB-lite"/>
    </source>
</evidence>
<feature type="region of interest" description="Disordered" evidence="1">
    <location>
        <begin position="228"/>
        <end position="254"/>
    </location>
</feature>
<dbReference type="Proteomes" id="UP000279994">
    <property type="component" value="Unassembled WGS sequence"/>
</dbReference>
<dbReference type="RefSeq" id="WP_123223183.1">
    <property type="nucleotide sequence ID" value="NZ_RJSF01000040.1"/>
</dbReference>
<gene>
    <name evidence="2" type="ORF">EFL26_12445</name>
</gene>
<proteinExistence type="predicted"/>
<keyword evidence="3" id="KW-1185">Reference proteome</keyword>
<dbReference type="AlphaFoldDB" id="A0A3N0GNI7"/>
<dbReference type="EMBL" id="RJSF01000040">
    <property type="protein sequence ID" value="RNM13776.1"/>
    <property type="molecule type" value="Genomic_DNA"/>
</dbReference>
<comment type="caution">
    <text evidence="2">The sequence shown here is derived from an EMBL/GenBank/DDBJ whole genome shotgun (WGS) entry which is preliminary data.</text>
</comment>
<protein>
    <submittedName>
        <fullName evidence="2">Uncharacterized protein</fullName>
    </submittedName>
</protein>